<evidence type="ECO:0000256" key="1">
    <source>
        <dbReference type="ARBA" id="ARBA00004141"/>
    </source>
</evidence>
<evidence type="ECO:0000256" key="2">
    <source>
        <dbReference type="ARBA" id="ARBA00010199"/>
    </source>
</evidence>
<dbReference type="InterPro" id="IPR002528">
    <property type="entry name" value="MATE_fam"/>
</dbReference>
<feature type="region of interest" description="Disordered" evidence="7">
    <location>
        <begin position="1"/>
        <end position="20"/>
    </location>
</feature>
<proteinExistence type="inferred from homology"/>
<evidence type="ECO:0000256" key="7">
    <source>
        <dbReference type="SAM" id="MobiDB-lite"/>
    </source>
</evidence>
<dbReference type="InterPro" id="IPR045069">
    <property type="entry name" value="MATE_euk"/>
</dbReference>
<dbReference type="GO" id="GO:0042910">
    <property type="term" value="F:xenobiotic transmembrane transporter activity"/>
    <property type="evidence" value="ECO:0007669"/>
    <property type="project" value="InterPro"/>
</dbReference>
<evidence type="ECO:0000313" key="8">
    <source>
        <dbReference type="EMBL" id="KAK4599186.1"/>
    </source>
</evidence>
<feature type="transmembrane region" description="Helical" evidence="6">
    <location>
        <begin position="71"/>
        <end position="99"/>
    </location>
</feature>
<dbReference type="GO" id="GO:0015297">
    <property type="term" value="F:antiporter activity"/>
    <property type="evidence" value="ECO:0007669"/>
    <property type="project" value="InterPro"/>
</dbReference>
<feature type="transmembrane region" description="Helical" evidence="6">
    <location>
        <begin position="295"/>
        <end position="314"/>
    </location>
</feature>
<keyword evidence="4 6" id="KW-1133">Transmembrane helix</keyword>
<feature type="transmembrane region" description="Helical" evidence="6">
    <location>
        <begin position="120"/>
        <end position="141"/>
    </location>
</feature>
<feature type="transmembrane region" description="Helical" evidence="6">
    <location>
        <begin position="438"/>
        <end position="460"/>
    </location>
</feature>
<feature type="transmembrane region" description="Helical" evidence="6">
    <location>
        <begin position="335"/>
        <end position="359"/>
    </location>
</feature>
<comment type="caution">
    <text evidence="8">The sequence shown here is derived from an EMBL/GenBank/DDBJ whole genome shotgun (WGS) entry which is preliminary data.</text>
</comment>
<dbReference type="Proteomes" id="UP001324115">
    <property type="component" value="Unassembled WGS sequence"/>
</dbReference>
<feature type="transmembrane region" description="Helical" evidence="6">
    <location>
        <begin position="379"/>
        <end position="401"/>
    </location>
</feature>
<feature type="transmembrane region" description="Helical" evidence="6">
    <location>
        <begin position="408"/>
        <end position="432"/>
    </location>
</feature>
<sequence length="495" mass="54182">MGSINEPLLPESTNTEVGLKDEEKKDLSSRVWIESKKLWQIVGPAIFSRIASYTMNVVTQAFAGHLGEVELAAISIANTVIVGFNFGLLLGMASALETLCGQAFGAKRYHMLGIYMQRSWIVLVLCCFLLLPFYVFASPLLKLIGQPDDVAEASGVVACWLIPLHFSFAFQFPLQRFLQSQLKNIVIAWVSLVGLLVNVLTSWLFIYVLDLGLVGAALALDISWWVLVFGLYGYTAFGGCPLTWHGFSIEAFSGLWEFLKLSAASGVMLCLENWYYRILILMTGFLQNATLAVDALSICMTINGWEMMIPLAFFAGTGVRVANELGAGNGKAARFSTVVSVIQSSVIGIFFCVLIMILRDKYAYLFTSTTEVLEEVDKLTVLLAATILLNSVQPILSGVAVGSGWQAWVAFINLGCYYVVGLPLGLIMGLVFDLGVMGIWGGMILGGTAIQTVILAIITARCDWEKEAEKASIRVNKWSGPNPQDEEEHQSEVQQ</sequence>
<reference evidence="8 9" key="1">
    <citation type="journal article" date="2023" name="G3 (Bethesda)">
        <title>A haplotype-resolved chromosome-scale genome for Quercus rubra L. provides insights into the genetics of adaptive traits for red oak species.</title>
        <authorList>
            <person name="Kapoor B."/>
            <person name="Jenkins J."/>
            <person name="Schmutz J."/>
            <person name="Zhebentyayeva T."/>
            <person name="Kuelheim C."/>
            <person name="Coggeshall M."/>
            <person name="Heim C."/>
            <person name="Lasky J.R."/>
            <person name="Leites L."/>
            <person name="Islam-Faridi N."/>
            <person name="Romero-Severson J."/>
            <person name="DeLeo V.L."/>
            <person name="Lucas S.M."/>
            <person name="Lazic D."/>
            <person name="Gailing O."/>
            <person name="Carlson J."/>
            <person name="Staton M."/>
        </authorList>
    </citation>
    <scope>NUCLEOTIDE SEQUENCE [LARGE SCALE GENOMIC DNA]</scope>
    <source>
        <strain evidence="8">Pseudo-F2</strain>
    </source>
</reference>
<comment type="similarity">
    <text evidence="2 6">Belongs to the multi antimicrobial extrusion (MATE) (TC 2.A.66.1) family.</text>
</comment>
<dbReference type="AlphaFoldDB" id="A0AAN7J5X5"/>
<dbReference type="Pfam" id="PF01554">
    <property type="entry name" value="MatE"/>
    <property type="match status" value="2"/>
</dbReference>
<feature type="transmembrane region" description="Helical" evidence="6">
    <location>
        <begin position="212"/>
        <end position="234"/>
    </location>
</feature>
<keyword evidence="3 6" id="KW-0812">Transmembrane</keyword>
<name>A0AAN7J5X5_QUERU</name>
<comment type="subcellular location">
    <subcellularLocation>
        <location evidence="1">Membrane</location>
        <topology evidence="1">Multi-pass membrane protein</topology>
    </subcellularLocation>
</comment>
<feature type="region of interest" description="Disordered" evidence="7">
    <location>
        <begin position="474"/>
        <end position="495"/>
    </location>
</feature>
<keyword evidence="9" id="KW-1185">Reference proteome</keyword>
<evidence type="ECO:0000313" key="9">
    <source>
        <dbReference type="Proteomes" id="UP001324115"/>
    </source>
</evidence>
<keyword evidence="5 6" id="KW-0472">Membrane</keyword>
<feature type="transmembrane region" description="Helical" evidence="6">
    <location>
        <begin position="255"/>
        <end position="275"/>
    </location>
</feature>
<evidence type="ECO:0000256" key="3">
    <source>
        <dbReference type="ARBA" id="ARBA00022692"/>
    </source>
</evidence>
<evidence type="ECO:0000256" key="5">
    <source>
        <dbReference type="ARBA" id="ARBA00023136"/>
    </source>
</evidence>
<dbReference type="CDD" id="cd13132">
    <property type="entry name" value="MATE_eukaryotic"/>
    <property type="match status" value="1"/>
</dbReference>
<accession>A0AAN7J5X5</accession>
<dbReference type="EMBL" id="JAXUIC010000002">
    <property type="protein sequence ID" value="KAK4599186.1"/>
    <property type="molecule type" value="Genomic_DNA"/>
</dbReference>
<dbReference type="NCBIfam" id="TIGR00797">
    <property type="entry name" value="matE"/>
    <property type="match status" value="1"/>
</dbReference>
<protein>
    <recommendedName>
        <fullName evidence="6">Protein DETOXIFICATION</fullName>
    </recommendedName>
    <alternativeName>
        <fullName evidence="6">Multidrug and toxic compound extrusion protein</fullName>
    </alternativeName>
</protein>
<feature type="transmembrane region" description="Helical" evidence="6">
    <location>
        <begin position="153"/>
        <end position="174"/>
    </location>
</feature>
<evidence type="ECO:0000256" key="6">
    <source>
        <dbReference type="RuleBase" id="RU004914"/>
    </source>
</evidence>
<dbReference type="GO" id="GO:1990961">
    <property type="term" value="P:xenobiotic detoxification by transmembrane export across the plasma membrane"/>
    <property type="evidence" value="ECO:0007669"/>
    <property type="project" value="InterPro"/>
</dbReference>
<gene>
    <name evidence="8" type="ORF">RGQ29_009301</name>
</gene>
<evidence type="ECO:0000256" key="4">
    <source>
        <dbReference type="ARBA" id="ARBA00022989"/>
    </source>
</evidence>
<feature type="transmembrane region" description="Helical" evidence="6">
    <location>
        <begin position="186"/>
        <end position="206"/>
    </location>
</feature>
<dbReference type="PANTHER" id="PTHR11206">
    <property type="entry name" value="MULTIDRUG RESISTANCE PROTEIN"/>
    <property type="match status" value="1"/>
</dbReference>
<dbReference type="GO" id="GO:0016020">
    <property type="term" value="C:membrane"/>
    <property type="evidence" value="ECO:0007669"/>
    <property type="project" value="UniProtKB-SubCell"/>
</dbReference>
<organism evidence="8 9">
    <name type="scientific">Quercus rubra</name>
    <name type="common">Northern red oak</name>
    <name type="synonym">Quercus borealis</name>
    <dbReference type="NCBI Taxonomy" id="3512"/>
    <lineage>
        <taxon>Eukaryota</taxon>
        <taxon>Viridiplantae</taxon>
        <taxon>Streptophyta</taxon>
        <taxon>Embryophyta</taxon>
        <taxon>Tracheophyta</taxon>
        <taxon>Spermatophyta</taxon>
        <taxon>Magnoliopsida</taxon>
        <taxon>eudicotyledons</taxon>
        <taxon>Gunneridae</taxon>
        <taxon>Pentapetalae</taxon>
        <taxon>rosids</taxon>
        <taxon>fabids</taxon>
        <taxon>Fagales</taxon>
        <taxon>Fagaceae</taxon>
        <taxon>Quercus</taxon>
    </lineage>
</organism>